<dbReference type="RefSeq" id="WP_320424810.1">
    <property type="nucleotide sequence ID" value="NZ_JAXCLA010000006.1"/>
</dbReference>
<dbReference type="PRINTS" id="PR01607">
    <property type="entry name" value="APYRASEFAMLY"/>
</dbReference>
<evidence type="ECO:0000259" key="3">
    <source>
        <dbReference type="Pfam" id="PF00149"/>
    </source>
</evidence>
<sequence>MNASLLSRALALAASVWLAGCATAPAPTAAPRTLTLLSINDFHGFIQSRAPVPAMLRLPEADGSLGKPAPAGGIPYLAAALDSLRAEHPGALVVAAGDLIGASPQNSALLADEPSLVAFDKLGIVASALGNHELDGGLPALQDKLAGRCPAGGCPLPGYAGVHFPYLAANLVETATGKHPFRSYVIREVDGLKLAFVGVVTKNTPSVSLPRNMEGLRFSDEAETLNALVPELRAKGAQVLVAVMHEGAEWRGPANDPTYACTGLGGRGVDIAHRLSPEYAMIVSGHSHMAYTCKVDGRLLVQAGSFGAWITQTTLKVDGQGHVLDAQAVNVPVLQSRYTPAPAFAALEAEAEKLTEPVRLRPIATVAHGLRRTPADPLGDAGLGNLIADSQAAYARAHDTAQTGPIVALMNLGGIRTDLEATPARPVNLSELTAIQPFHNDLVALTLSGAQLRELLTSQLPRGTAAPRLLQPSSGLRYTWARAADGSARLVEVKIDGQPLDDARNYRVVANGFMADGGEGLTVMRQGRDRTVLGVDLDAMLEYLAAHPEAVDQVEPGRIRRVE</sequence>
<dbReference type="InterPro" id="IPR029052">
    <property type="entry name" value="Metallo-depent_PP-like"/>
</dbReference>
<dbReference type="InterPro" id="IPR008334">
    <property type="entry name" value="5'-Nucleotdase_C"/>
</dbReference>
<feature type="signal peptide" evidence="2">
    <location>
        <begin position="1"/>
        <end position="24"/>
    </location>
</feature>
<comment type="caution">
    <text evidence="5">The sequence shown here is derived from an EMBL/GenBank/DDBJ whole genome shotgun (WGS) entry which is preliminary data.</text>
</comment>
<dbReference type="InterPro" id="IPR036907">
    <property type="entry name" value="5'-Nucleotdase_C_sf"/>
</dbReference>
<proteinExistence type="inferred from homology"/>
<comment type="similarity">
    <text evidence="2">Belongs to the 5'-nucleotidase family.</text>
</comment>
<keyword evidence="2" id="KW-0547">Nucleotide-binding</keyword>
<protein>
    <submittedName>
        <fullName evidence="5">Bifunctional metallophosphatase/5'-nucleotidase</fullName>
    </submittedName>
</protein>
<evidence type="ECO:0000313" key="6">
    <source>
        <dbReference type="Proteomes" id="UP001285263"/>
    </source>
</evidence>
<dbReference type="Proteomes" id="UP001285263">
    <property type="component" value="Unassembled WGS sequence"/>
</dbReference>
<evidence type="ECO:0000256" key="2">
    <source>
        <dbReference type="RuleBase" id="RU362119"/>
    </source>
</evidence>
<dbReference type="InterPro" id="IPR004843">
    <property type="entry name" value="Calcineurin-like_PHP"/>
</dbReference>
<feature type="chain" id="PRO_5044983469" evidence="2">
    <location>
        <begin position="25"/>
        <end position="563"/>
    </location>
</feature>
<accession>A0ABU5DMD3</accession>
<dbReference type="Gene3D" id="3.90.780.10">
    <property type="entry name" value="5'-Nucleotidase, C-terminal domain"/>
    <property type="match status" value="1"/>
</dbReference>
<organism evidence="5 6">
    <name type="scientific">Roseateles agri</name>
    <dbReference type="NCBI Taxonomy" id="3098619"/>
    <lineage>
        <taxon>Bacteria</taxon>
        <taxon>Pseudomonadati</taxon>
        <taxon>Pseudomonadota</taxon>
        <taxon>Betaproteobacteria</taxon>
        <taxon>Burkholderiales</taxon>
        <taxon>Sphaerotilaceae</taxon>
        <taxon>Roseateles</taxon>
    </lineage>
</organism>
<dbReference type="Pfam" id="PF00149">
    <property type="entry name" value="Metallophos"/>
    <property type="match status" value="1"/>
</dbReference>
<evidence type="ECO:0000256" key="1">
    <source>
        <dbReference type="ARBA" id="ARBA00022729"/>
    </source>
</evidence>
<evidence type="ECO:0000259" key="4">
    <source>
        <dbReference type="Pfam" id="PF02872"/>
    </source>
</evidence>
<keyword evidence="6" id="KW-1185">Reference proteome</keyword>
<dbReference type="InterPro" id="IPR006179">
    <property type="entry name" value="5_nucleotidase/apyrase"/>
</dbReference>
<keyword evidence="1 2" id="KW-0732">Signal</keyword>
<dbReference type="PANTHER" id="PTHR11575:SF24">
    <property type="entry name" value="5'-NUCLEOTIDASE"/>
    <property type="match status" value="1"/>
</dbReference>
<gene>
    <name evidence="5" type="ORF">SNE35_20225</name>
</gene>
<reference evidence="5 6" key="1">
    <citation type="submission" date="2023-11" db="EMBL/GenBank/DDBJ databases">
        <title>Paucibacter sp. nov., isolated from fresh soil in Korea.</title>
        <authorList>
            <person name="Le N.T.T."/>
        </authorList>
    </citation>
    <scope>NUCLEOTIDE SEQUENCE [LARGE SCALE GENOMIC DNA]</scope>
    <source>
        <strain evidence="5 6">R3-3</strain>
    </source>
</reference>
<feature type="domain" description="Calcineurin-like phosphoesterase" evidence="3">
    <location>
        <begin position="36"/>
        <end position="289"/>
    </location>
</feature>
<dbReference type="SUPFAM" id="SSF56300">
    <property type="entry name" value="Metallo-dependent phosphatases"/>
    <property type="match status" value="1"/>
</dbReference>
<dbReference type="Pfam" id="PF02872">
    <property type="entry name" value="5_nucleotid_C"/>
    <property type="match status" value="1"/>
</dbReference>
<keyword evidence="2" id="KW-0378">Hydrolase</keyword>
<name>A0ABU5DMD3_9BURK</name>
<evidence type="ECO:0000313" key="5">
    <source>
        <dbReference type="EMBL" id="MDY0746850.1"/>
    </source>
</evidence>
<dbReference type="PANTHER" id="PTHR11575">
    <property type="entry name" value="5'-NUCLEOTIDASE-RELATED"/>
    <property type="match status" value="1"/>
</dbReference>
<dbReference type="SUPFAM" id="SSF55816">
    <property type="entry name" value="5'-nucleotidase (syn. UDP-sugar hydrolase), C-terminal domain"/>
    <property type="match status" value="1"/>
</dbReference>
<feature type="domain" description="5'-Nucleotidase C-terminal" evidence="4">
    <location>
        <begin position="374"/>
        <end position="524"/>
    </location>
</feature>
<dbReference type="Gene3D" id="3.60.21.10">
    <property type="match status" value="1"/>
</dbReference>
<dbReference type="EMBL" id="JAXCLA010000006">
    <property type="protein sequence ID" value="MDY0746850.1"/>
    <property type="molecule type" value="Genomic_DNA"/>
</dbReference>